<dbReference type="Pfam" id="PF17856">
    <property type="entry name" value="TIP49_C"/>
    <property type="match status" value="1"/>
</dbReference>
<evidence type="ECO:0000256" key="8">
    <source>
        <dbReference type="RuleBase" id="RU363048"/>
    </source>
</evidence>
<dbReference type="Gene3D" id="3.40.50.300">
    <property type="entry name" value="P-loop containing nucleotide triphosphate hydrolases"/>
    <property type="match status" value="1"/>
</dbReference>
<dbReference type="Gene3D" id="1.10.8.60">
    <property type="match status" value="1"/>
</dbReference>
<dbReference type="GO" id="GO:0005634">
    <property type="term" value="C:nucleus"/>
    <property type="evidence" value="ECO:0007669"/>
    <property type="project" value="UniProtKB-SubCell"/>
</dbReference>
<evidence type="ECO:0000313" key="11">
    <source>
        <dbReference type="EMBL" id="PBK76406.1"/>
    </source>
</evidence>
<keyword evidence="6 8" id="KW-0804">Transcription</keyword>
<evidence type="ECO:0000313" key="12">
    <source>
        <dbReference type="Proteomes" id="UP000218334"/>
    </source>
</evidence>
<dbReference type="AlphaFoldDB" id="A0A2H3CM70"/>
<dbReference type="GO" id="GO:0016887">
    <property type="term" value="F:ATP hydrolysis activity"/>
    <property type="evidence" value="ECO:0007669"/>
    <property type="project" value="RHEA"/>
</dbReference>
<name>A0A2H3CM70_9AGAR</name>
<evidence type="ECO:0000256" key="4">
    <source>
        <dbReference type="ARBA" id="ARBA00022840"/>
    </source>
</evidence>
<dbReference type="GO" id="GO:0003678">
    <property type="term" value="F:DNA helicase activity"/>
    <property type="evidence" value="ECO:0007669"/>
    <property type="project" value="UniProtKB-EC"/>
</dbReference>
<gene>
    <name evidence="11" type="ORF">ARMSODRAFT_984770</name>
</gene>
<evidence type="ECO:0000256" key="3">
    <source>
        <dbReference type="ARBA" id="ARBA00022801"/>
    </source>
</evidence>
<dbReference type="InterPro" id="IPR010339">
    <property type="entry name" value="TIP49_P-loop"/>
</dbReference>
<dbReference type="Proteomes" id="UP000218334">
    <property type="component" value="Unassembled WGS sequence"/>
</dbReference>
<dbReference type="EC" id="3.6.4.12" evidence="8"/>
<keyword evidence="5 8" id="KW-0805">Transcription regulation</keyword>
<comment type="catalytic activity">
    <reaction evidence="8">
        <text>ATP + H2O = ADP + phosphate + H(+)</text>
        <dbReference type="Rhea" id="RHEA:13065"/>
        <dbReference type="ChEBI" id="CHEBI:15377"/>
        <dbReference type="ChEBI" id="CHEBI:15378"/>
        <dbReference type="ChEBI" id="CHEBI:30616"/>
        <dbReference type="ChEBI" id="CHEBI:43474"/>
        <dbReference type="ChEBI" id="CHEBI:456216"/>
        <dbReference type="EC" id="3.6.4.12"/>
    </reaction>
</comment>
<keyword evidence="8" id="KW-0347">Helicase</keyword>
<evidence type="ECO:0000256" key="1">
    <source>
        <dbReference type="ARBA" id="ARBA00022741"/>
    </source>
</evidence>
<reference evidence="12" key="1">
    <citation type="journal article" date="2017" name="Nat. Ecol. Evol.">
        <title>Genome expansion and lineage-specific genetic innovations in the forest pathogenic fungi Armillaria.</title>
        <authorList>
            <person name="Sipos G."/>
            <person name="Prasanna A.N."/>
            <person name="Walter M.C."/>
            <person name="O'Connor E."/>
            <person name="Balint B."/>
            <person name="Krizsan K."/>
            <person name="Kiss B."/>
            <person name="Hess J."/>
            <person name="Varga T."/>
            <person name="Slot J."/>
            <person name="Riley R."/>
            <person name="Boka B."/>
            <person name="Rigling D."/>
            <person name="Barry K."/>
            <person name="Lee J."/>
            <person name="Mihaltcheva S."/>
            <person name="LaButti K."/>
            <person name="Lipzen A."/>
            <person name="Waldron R."/>
            <person name="Moloney N.M."/>
            <person name="Sperisen C."/>
            <person name="Kredics L."/>
            <person name="Vagvoelgyi C."/>
            <person name="Patrignani A."/>
            <person name="Fitzpatrick D."/>
            <person name="Nagy I."/>
            <person name="Doyle S."/>
            <person name="Anderson J.B."/>
            <person name="Grigoriev I.V."/>
            <person name="Gueldener U."/>
            <person name="Muensterkoetter M."/>
            <person name="Nagy L.G."/>
        </authorList>
    </citation>
    <scope>NUCLEOTIDE SEQUENCE [LARGE SCALE GENOMIC DNA]</scope>
    <source>
        <strain evidence="12">28-4</strain>
    </source>
</reference>
<keyword evidence="8" id="KW-0156">Chromatin regulator</keyword>
<dbReference type="GO" id="GO:0006281">
    <property type="term" value="P:DNA repair"/>
    <property type="evidence" value="ECO:0007669"/>
    <property type="project" value="UniProtKB-KW"/>
</dbReference>
<sequence length="321" mass="35846">MGHANVRLAGVQSHIHGLGLDDCSEPRADSQRMVGRAKTTKAAGKILKMVQQGQGMAQTLGQGVPFTVIVASEVFSLSMSKKEELVQSFRRNIGILIKAETELIEGEVATNTGKLTNDVETIYGKTIDVLSRRRRSVVDYVINSRTQGFLALFAGDTHEIKPELRNQINTKVAEWREEGEAEIIPGVLFIDEVHMLDIECFSFPKRALEIFDTACIRGTTFRSPRGLPVCQEEDVTLTADATSVLTSTAMQTTLRYSLNLISCAQMLARKRKAEQVGVEDLRRAYTYFMDEKRSVQWLKEQQGSLVFEEIPTTSEYLMDSS</sequence>
<feature type="domain" description="TIP49 P-loop" evidence="9">
    <location>
        <begin position="10"/>
        <end position="54"/>
    </location>
</feature>
<evidence type="ECO:0000256" key="7">
    <source>
        <dbReference type="ARBA" id="ARBA00023204"/>
    </source>
</evidence>
<dbReference type="InterPro" id="IPR027238">
    <property type="entry name" value="RuvB-like"/>
</dbReference>
<dbReference type="EMBL" id="KZ293416">
    <property type="protein sequence ID" value="PBK76406.1"/>
    <property type="molecule type" value="Genomic_DNA"/>
</dbReference>
<dbReference type="Pfam" id="PF06068">
    <property type="entry name" value="TIP49"/>
    <property type="match status" value="3"/>
</dbReference>
<accession>A0A2H3CM70</accession>
<evidence type="ECO:0000259" key="9">
    <source>
        <dbReference type="Pfam" id="PF06068"/>
    </source>
</evidence>
<comment type="similarity">
    <text evidence="8">Belongs to the RuvB family.</text>
</comment>
<protein>
    <recommendedName>
        <fullName evidence="8">RuvB-like helicase</fullName>
        <ecNumber evidence="8">3.6.4.12</ecNumber>
    </recommendedName>
</protein>
<keyword evidence="8" id="KW-0539">Nucleus</keyword>
<dbReference type="InterPro" id="IPR027417">
    <property type="entry name" value="P-loop_NTPase"/>
</dbReference>
<evidence type="ECO:0000256" key="5">
    <source>
        <dbReference type="ARBA" id="ARBA00023015"/>
    </source>
</evidence>
<feature type="domain" description="TIP49 P-loop" evidence="9">
    <location>
        <begin position="55"/>
        <end position="113"/>
    </location>
</feature>
<feature type="domain" description="TIP49 P-loop" evidence="9">
    <location>
        <begin position="141"/>
        <end position="209"/>
    </location>
</feature>
<comment type="subcellular location">
    <subcellularLocation>
        <location evidence="8">Nucleus</location>
    </subcellularLocation>
</comment>
<dbReference type="GO" id="GO:0006325">
    <property type="term" value="P:chromatin organization"/>
    <property type="evidence" value="ECO:0007669"/>
    <property type="project" value="UniProtKB-KW"/>
</dbReference>
<keyword evidence="2 8" id="KW-0227">DNA damage</keyword>
<dbReference type="STRING" id="1076256.A0A2H3CM70"/>
<keyword evidence="12" id="KW-1185">Reference proteome</keyword>
<keyword evidence="4 8" id="KW-0067">ATP-binding</keyword>
<keyword evidence="3 8" id="KW-0378">Hydrolase</keyword>
<evidence type="ECO:0000259" key="10">
    <source>
        <dbReference type="Pfam" id="PF17856"/>
    </source>
</evidence>
<dbReference type="PANTHER" id="PTHR11093">
    <property type="entry name" value="RUVB-RELATED REPTIN AND PONTIN"/>
    <property type="match status" value="1"/>
</dbReference>
<organism evidence="11 12">
    <name type="scientific">Armillaria solidipes</name>
    <dbReference type="NCBI Taxonomy" id="1076256"/>
    <lineage>
        <taxon>Eukaryota</taxon>
        <taxon>Fungi</taxon>
        <taxon>Dikarya</taxon>
        <taxon>Basidiomycota</taxon>
        <taxon>Agaricomycotina</taxon>
        <taxon>Agaricomycetes</taxon>
        <taxon>Agaricomycetidae</taxon>
        <taxon>Agaricales</taxon>
        <taxon>Marasmiineae</taxon>
        <taxon>Physalacriaceae</taxon>
        <taxon>Armillaria</taxon>
    </lineage>
</organism>
<evidence type="ECO:0000256" key="2">
    <source>
        <dbReference type="ARBA" id="ARBA00022763"/>
    </source>
</evidence>
<dbReference type="InterPro" id="IPR041048">
    <property type="entry name" value="RuvB-like_C"/>
</dbReference>
<dbReference type="SUPFAM" id="SSF52540">
    <property type="entry name" value="P-loop containing nucleoside triphosphate hydrolases"/>
    <property type="match status" value="1"/>
</dbReference>
<feature type="domain" description="RuvB-like AAA-lid" evidence="10">
    <location>
        <begin position="230"/>
        <end position="290"/>
    </location>
</feature>
<proteinExistence type="inferred from homology"/>
<comment type="function">
    <text evidence="8">DNA helicase participates in several chromatin remodeling complexes, including the SWR1 and the INO80 complexes.</text>
</comment>
<dbReference type="GO" id="GO:0005524">
    <property type="term" value="F:ATP binding"/>
    <property type="evidence" value="ECO:0007669"/>
    <property type="project" value="UniProtKB-KW"/>
</dbReference>
<evidence type="ECO:0000256" key="6">
    <source>
        <dbReference type="ARBA" id="ARBA00023163"/>
    </source>
</evidence>
<keyword evidence="1 8" id="KW-0547">Nucleotide-binding</keyword>
<keyword evidence="7 8" id="KW-0234">DNA repair</keyword>